<dbReference type="InterPro" id="IPR004919">
    <property type="entry name" value="GmrSD_N"/>
</dbReference>
<dbReference type="OrthoDB" id="5419821at2759"/>
<comment type="caution">
    <text evidence="3">The sequence shown here is derived from an EMBL/GenBank/DDBJ whole genome shotgun (WGS) entry which is preliminary data.</text>
</comment>
<dbReference type="PANTHER" id="PTHR39639">
    <property type="entry name" value="CHROMOSOME 16, WHOLE GENOME SHOTGUN SEQUENCE"/>
    <property type="match status" value="1"/>
</dbReference>
<feature type="compositionally biased region" description="Polar residues" evidence="1">
    <location>
        <begin position="369"/>
        <end position="378"/>
    </location>
</feature>
<dbReference type="EMBL" id="BFAD01000003">
    <property type="protein sequence ID" value="GBE81572.1"/>
    <property type="molecule type" value="Genomic_DNA"/>
</dbReference>
<keyword evidence="4" id="KW-1185">Reference proteome</keyword>
<evidence type="ECO:0000313" key="4">
    <source>
        <dbReference type="Proteomes" id="UP000287166"/>
    </source>
</evidence>
<gene>
    <name evidence="3" type="ORF">SCP_0313010</name>
</gene>
<dbReference type="RefSeq" id="XP_027612485.1">
    <property type="nucleotide sequence ID" value="XM_027756684.1"/>
</dbReference>
<sequence>MSQSDVEKDYDELQSDLEEEDCGDGFHVGERLDPPQARLYTTQGLHTLIHEGVIDLNPPYQRGLVWTEPKQMKLLDSIYRNFYVPPVVFAVYKDEDGEEVMKCVDGKQRLTSIQKFFDGQIPYRDPKTKKTYWYTRPESYKTTRLEVPPTWKQDFASKQITCVQYRNLSKSFERDIFQRVQLGMPLTAAEKLQAIASPWAEWISDLEARFISSDDGLTSVIDVDTKRGRDFQCLSQLVYCCDGYPEHLLPTSQKMESFVSRMDVPNAVFKTAIKDVLTEFWHIANTPQLNAAFTNIPKRVAPAEFVFIGLLLYVMRDCSHEMRATEIFDMRTYVRKKFADVRMRNDILKYLWAFVDDLTNRMDGGRGTIQRSTRSSGDASGRKRRKRKNDSDSEVDEYRPVSNGASTKRSKGRGR</sequence>
<accession>A0A401GHD5</accession>
<dbReference type="GeneID" id="38778489"/>
<name>A0A401GHD5_9APHY</name>
<organism evidence="3 4">
    <name type="scientific">Sparassis crispa</name>
    <dbReference type="NCBI Taxonomy" id="139825"/>
    <lineage>
        <taxon>Eukaryota</taxon>
        <taxon>Fungi</taxon>
        <taxon>Dikarya</taxon>
        <taxon>Basidiomycota</taxon>
        <taxon>Agaricomycotina</taxon>
        <taxon>Agaricomycetes</taxon>
        <taxon>Polyporales</taxon>
        <taxon>Sparassidaceae</taxon>
        <taxon>Sparassis</taxon>
    </lineage>
</organism>
<dbReference type="Proteomes" id="UP000287166">
    <property type="component" value="Unassembled WGS sequence"/>
</dbReference>
<evidence type="ECO:0000259" key="2">
    <source>
        <dbReference type="Pfam" id="PF03235"/>
    </source>
</evidence>
<proteinExistence type="predicted"/>
<protein>
    <recommendedName>
        <fullName evidence="2">GmrSD restriction endonucleases N-terminal domain-containing protein</fullName>
    </recommendedName>
</protein>
<dbReference type="STRING" id="139825.A0A401GHD5"/>
<dbReference type="Pfam" id="PF03235">
    <property type="entry name" value="GmrSD_N"/>
    <property type="match status" value="1"/>
</dbReference>
<evidence type="ECO:0000313" key="3">
    <source>
        <dbReference type="EMBL" id="GBE81572.1"/>
    </source>
</evidence>
<evidence type="ECO:0000256" key="1">
    <source>
        <dbReference type="SAM" id="MobiDB-lite"/>
    </source>
</evidence>
<feature type="region of interest" description="Disordered" evidence="1">
    <location>
        <begin position="365"/>
        <end position="415"/>
    </location>
</feature>
<dbReference type="AlphaFoldDB" id="A0A401GHD5"/>
<reference evidence="3 4" key="1">
    <citation type="journal article" date="2018" name="Sci. Rep.">
        <title>Genome sequence of the cauliflower mushroom Sparassis crispa (Hanabiratake) and its association with beneficial usage.</title>
        <authorList>
            <person name="Kiyama R."/>
            <person name="Furutani Y."/>
            <person name="Kawaguchi K."/>
            <person name="Nakanishi T."/>
        </authorList>
    </citation>
    <scope>NUCLEOTIDE SEQUENCE [LARGE SCALE GENOMIC DNA]</scope>
</reference>
<dbReference type="InParanoid" id="A0A401GHD5"/>
<dbReference type="PANTHER" id="PTHR39639:SF1">
    <property type="entry name" value="DUF262 DOMAIN-CONTAINING PROTEIN"/>
    <property type="match status" value="1"/>
</dbReference>
<feature type="domain" description="GmrSD restriction endonucleases N-terminal" evidence="2">
    <location>
        <begin position="52"/>
        <end position="190"/>
    </location>
</feature>